<reference evidence="1 2" key="1">
    <citation type="submission" date="2016-02" db="EMBL/GenBank/DDBJ databases">
        <authorList>
            <person name="Wen L."/>
            <person name="He K."/>
            <person name="Yang H."/>
        </authorList>
    </citation>
    <scope>NUCLEOTIDE SEQUENCE [LARGE SCALE GENOMIC DNA]</scope>
    <source>
        <strain evidence="1">Trichococcus palustris</strain>
    </source>
</reference>
<dbReference type="RefSeq" id="WP_087033617.1">
    <property type="nucleotide sequence ID" value="NZ_FJNE01000006.1"/>
</dbReference>
<name>A0A143YRK8_9LACT</name>
<dbReference type="AlphaFoldDB" id="A0A143YRK8"/>
<dbReference type="Proteomes" id="UP000242754">
    <property type="component" value="Unassembled WGS sequence"/>
</dbReference>
<dbReference type="InterPro" id="IPR012334">
    <property type="entry name" value="Pectin_lyas_fold"/>
</dbReference>
<dbReference type="Gene3D" id="2.160.20.10">
    <property type="entry name" value="Single-stranded right-handed beta-helix, Pectin lyase-like"/>
    <property type="match status" value="1"/>
</dbReference>
<dbReference type="InterPro" id="IPR011050">
    <property type="entry name" value="Pectin_lyase_fold/virulence"/>
</dbReference>
<organism evidence="1 2">
    <name type="scientific">Trichococcus palustris</name>
    <dbReference type="NCBI Taxonomy" id="140314"/>
    <lineage>
        <taxon>Bacteria</taxon>
        <taxon>Bacillati</taxon>
        <taxon>Bacillota</taxon>
        <taxon>Bacilli</taxon>
        <taxon>Lactobacillales</taxon>
        <taxon>Carnobacteriaceae</taxon>
        <taxon>Trichococcus</taxon>
    </lineage>
</organism>
<keyword evidence="2" id="KW-1185">Reference proteome</keyword>
<dbReference type="EMBL" id="FJNE01000006">
    <property type="protein sequence ID" value="CZQ96908.1"/>
    <property type="molecule type" value="Genomic_DNA"/>
</dbReference>
<dbReference type="STRING" id="140314.SAMN04488076_104105"/>
<dbReference type="GO" id="GO:0016829">
    <property type="term" value="F:lyase activity"/>
    <property type="evidence" value="ECO:0007669"/>
    <property type="project" value="UniProtKB-KW"/>
</dbReference>
<evidence type="ECO:0000313" key="2">
    <source>
        <dbReference type="Proteomes" id="UP000242754"/>
    </source>
</evidence>
<proteinExistence type="predicted"/>
<dbReference type="OrthoDB" id="6502305at2"/>
<evidence type="ECO:0000313" key="1">
    <source>
        <dbReference type="EMBL" id="CZQ96908.1"/>
    </source>
</evidence>
<keyword evidence="1" id="KW-0456">Lyase</keyword>
<gene>
    <name evidence="1" type="ORF">Tpal_2068</name>
</gene>
<sequence>MKLKMIALVPYILMLLMYGKLPDMAQTLKADIALLNSNKDVTVTEISNSGNTESAKKEISIDSFPKWETDKDDTERIQRAVDYCLANGKDLFFPSGGSYVLRSVDVDAGLRLVGYGATFTLADNQPKFTRMFTTENRAWKSAKASDYLIFEGMTFDGNCWNQGPFLNYEMEQQFGIMYMGSTDGTGMLRGKVISCRFQNWAADGVHIYTNADVEVTGSSSINCFRGGIVASGSPSNIRVTDFVAEKGEFGKAMDFEIDTAAKMNLTVDSVRAYRGVDIELSEGSTAKVEGLTVVDSLTTVYGFKDEITINNSSLGHLEVINATNTTINNSTITATPSTTEDVDGAYVWVVDSFDALPKEDYYTVFNNCTFVRSDKDNLVETGKEINAVKGYFGKIALNDCTIGKGFTKGYYGFGVAYSYLTNVFFDSDTAVAMQPLSWARTYQVVLDNVQYGENNSVPYLFLDYMETAPYTIVAFKNMTVDSTKAGYAGAEAIGTTKIESSRIISVVADPTTTSVPGFIGDTARLATPVEGQAYEWVATTSDPIAATWEVSKQ</sequence>
<dbReference type="SUPFAM" id="SSF51126">
    <property type="entry name" value="Pectin lyase-like"/>
    <property type="match status" value="2"/>
</dbReference>
<protein>
    <submittedName>
        <fullName evidence="1">Pectin lyase fold/virulence factor</fullName>
    </submittedName>
</protein>
<accession>A0A143YRK8</accession>